<reference evidence="2" key="1">
    <citation type="submission" date="2023-06" db="EMBL/GenBank/DDBJ databases">
        <title>Survivors Of The Sea: Transcriptome response of Skeletonema marinoi to long-term dormancy.</title>
        <authorList>
            <person name="Pinder M.I.M."/>
            <person name="Kourtchenko O."/>
            <person name="Robertson E.K."/>
            <person name="Larsson T."/>
            <person name="Maumus F."/>
            <person name="Osuna-Cruz C.M."/>
            <person name="Vancaester E."/>
            <person name="Stenow R."/>
            <person name="Vandepoele K."/>
            <person name="Ploug H."/>
            <person name="Bruchert V."/>
            <person name="Godhe A."/>
            <person name="Topel M."/>
        </authorList>
    </citation>
    <scope>NUCLEOTIDE SEQUENCE</scope>
    <source>
        <strain evidence="2">R05AC</strain>
    </source>
</reference>
<protein>
    <submittedName>
        <fullName evidence="2">Uncharacterized protein</fullName>
    </submittedName>
</protein>
<proteinExistence type="predicted"/>
<dbReference type="PANTHER" id="PTHR31827">
    <property type="entry name" value="EMB|CAB89363.1"/>
    <property type="match status" value="1"/>
</dbReference>
<name>A0AAD9DBL4_9STRA</name>
<dbReference type="AlphaFoldDB" id="A0AAD9DBL4"/>
<accession>A0AAD9DBL4</accession>
<feature type="region of interest" description="Disordered" evidence="1">
    <location>
        <begin position="133"/>
        <end position="173"/>
    </location>
</feature>
<sequence length="390" mass="42937">MGGVCDRHSDEAYLYPLCQPCDKNTVSSEGGGEKVLDKDAKKPPSGTKQHVHEHDNNISNREGKNVAKGTLNMSRGQKESTRKVPPNSEGKVRFCSGGLIDRLSCIMQNGSCITHPKSFWEAHVSKMAERNAAAKQTLPNNNNDVKPASKKPASKPASKKTRPPKPSAPSKRRLLAVIGSSSTSNTAMASLLQASGRGDIRNNTRRADKISNSVIVRQDTDHNKTLEVVDRNCGEKDGKHCVREGCFRYVVEEGGLYCKRHRDTNTTKTCKYDGCAEVVPYSSTFCEQHVAKPRPKKPRPVKPICNHEGCDNKALKSGFCSSHKPKIIHKRCSHEGCPRFAKAKGVCITHGATIQRKLCSVDGCQNQAKRRRVCKKHGAYDDHFLLGKVL</sequence>
<evidence type="ECO:0000313" key="2">
    <source>
        <dbReference type="EMBL" id="KAK1739815.1"/>
    </source>
</evidence>
<comment type="caution">
    <text evidence="2">The sequence shown here is derived from an EMBL/GenBank/DDBJ whole genome shotgun (WGS) entry which is preliminary data.</text>
</comment>
<gene>
    <name evidence="2" type="ORF">QTG54_009574</name>
</gene>
<evidence type="ECO:0000256" key="1">
    <source>
        <dbReference type="SAM" id="MobiDB-lite"/>
    </source>
</evidence>
<feature type="compositionally biased region" description="Basic and acidic residues" evidence="1">
    <location>
        <begin position="31"/>
        <end position="42"/>
    </location>
</feature>
<feature type="compositionally biased region" description="Basic and acidic residues" evidence="1">
    <location>
        <begin position="50"/>
        <end position="65"/>
    </location>
</feature>
<dbReference type="Proteomes" id="UP001224775">
    <property type="component" value="Unassembled WGS sequence"/>
</dbReference>
<keyword evidence="3" id="KW-1185">Reference proteome</keyword>
<organism evidence="2 3">
    <name type="scientific">Skeletonema marinoi</name>
    <dbReference type="NCBI Taxonomy" id="267567"/>
    <lineage>
        <taxon>Eukaryota</taxon>
        <taxon>Sar</taxon>
        <taxon>Stramenopiles</taxon>
        <taxon>Ochrophyta</taxon>
        <taxon>Bacillariophyta</taxon>
        <taxon>Coscinodiscophyceae</taxon>
        <taxon>Thalassiosirophycidae</taxon>
        <taxon>Thalassiosirales</taxon>
        <taxon>Skeletonemataceae</taxon>
        <taxon>Skeletonema</taxon>
        <taxon>Skeletonema marinoi-dohrnii complex</taxon>
    </lineage>
</organism>
<feature type="compositionally biased region" description="Basic residues" evidence="1">
    <location>
        <begin position="148"/>
        <end position="163"/>
    </location>
</feature>
<dbReference type="PANTHER" id="PTHR31827:SF1">
    <property type="entry name" value="EMB|CAB89363.1"/>
    <property type="match status" value="1"/>
</dbReference>
<evidence type="ECO:0000313" key="3">
    <source>
        <dbReference type="Proteomes" id="UP001224775"/>
    </source>
</evidence>
<dbReference type="EMBL" id="JATAAI010000017">
    <property type="protein sequence ID" value="KAK1739815.1"/>
    <property type="molecule type" value="Genomic_DNA"/>
</dbReference>
<feature type="region of interest" description="Disordered" evidence="1">
    <location>
        <begin position="25"/>
        <end position="92"/>
    </location>
</feature>